<evidence type="ECO:0000313" key="4">
    <source>
        <dbReference type="Proteomes" id="UP000182738"/>
    </source>
</evidence>
<dbReference type="SMR" id="A0A0K6GPT7"/>
<dbReference type="CDD" id="cd04506">
    <property type="entry name" value="SGNH_hydrolase_YpmR_like"/>
    <property type="match status" value="1"/>
</dbReference>
<dbReference type="Gene3D" id="3.40.50.1110">
    <property type="entry name" value="SGNH hydrolase"/>
    <property type="match status" value="1"/>
</dbReference>
<keyword evidence="1" id="KW-0732">Signal</keyword>
<feature type="signal peptide" evidence="1">
    <location>
        <begin position="1"/>
        <end position="24"/>
    </location>
</feature>
<dbReference type="SUPFAM" id="SSF52266">
    <property type="entry name" value="SGNH hydrolase"/>
    <property type="match status" value="1"/>
</dbReference>
<dbReference type="AlphaFoldDB" id="A0A0K6GPT7"/>
<dbReference type="Pfam" id="PF13472">
    <property type="entry name" value="Lipase_GDSL_2"/>
    <property type="match status" value="1"/>
</dbReference>
<name>A0A0K6GPT7_9BACL</name>
<protein>
    <submittedName>
        <fullName evidence="3">Lysophospholipase L1 or related esterase</fullName>
    </submittedName>
</protein>
<evidence type="ECO:0000313" key="3">
    <source>
        <dbReference type="EMBL" id="CUA80632.1"/>
    </source>
</evidence>
<evidence type="ECO:0000256" key="1">
    <source>
        <dbReference type="SAM" id="SignalP"/>
    </source>
</evidence>
<dbReference type="PANTHER" id="PTHR30383:SF27">
    <property type="entry name" value="SPORE GERMINATION LIPASE LIPC"/>
    <property type="match status" value="1"/>
</dbReference>
<dbReference type="STRING" id="1325335.GCA_001418025_01944"/>
<dbReference type="InterPro" id="IPR013830">
    <property type="entry name" value="SGNH_hydro"/>
</dbReference>
<sequence length="249" mass="28501">MNRLLLLFLCVCLAGCSSTSTTTAPTTMQENEQEQIKPRDLHVVALGDSLTEGVGDGKGGYVTLVKQYLEKREDVSEVFVQNFGKRGLRSEQLTDIITKNEPVIQKADLILITIGGNDVMKVVRSHFLSLTYELFVKEQQAFASRLDEQLQLLRYINPDAYIVLVGLYNPFSAAFPNISEMDGIIHMWNEGSKKVFSRYDYTLFVPIVDLFEGRDDILYDDQFHPNTRGYELIAQRIYEYLQQHEWIGE</sequence>
<proteinExistence type="predicted"/>
<dbReference type="InterPro" id="IPR036514">
    <property type="entry name" value="SGNH_hydro_sf"/>
</dbReference>
<dbReference type="InterPro" id="IPR051532">
    <property type="entry name" value="Ester_Hydrolysis_Enzymes"/>
</dbReference>
<evidence type="ECO:0000259" key="2">
    <source>
        <dbReference type="Pfam" id="PF13472"/>
    </source>
</evidence>
<dbReference type="GO" id="GO:0004622">
    <property type="term" value="F:phosphatidylcholine lysophospholipase activity"/>
    <property type="evidence" value="ECO:0007669"/>
    <property type="project" value="TreeGrafter"/>
</dbReference>
<organism evidence="3 4">
    <name type="scientific">Anoxybacillus suryakundensis</name>
    <dbReference type="NCBI Taxonomy" id="1325335"/>
    <lineage>
        <taxon>Bacteria</taxon>
        <taxon>Bacillati</taxon>
        <taxon>Bacillota</taxon>
        <taxon>Bacilli</taxon>
        <taxon>Bacillales</taxon>
        <taxon>Anoxybacillaceae</taxon>
        <taxon>Anoxybacillus</taxon>
    </lineage>
</organism>
<dbReference type="PANTHER" id="PTHR30383">
    <property type="entry name" value="THIOESTERASE 1/PROTEASE 1/LYSOPHOSPHOLIPASE L1"/>
    <property type="match status" value="1"/>
</dbReference>
<feature type="domain" description="SGNH hydrolase-type esterase" evidence="2">
    <location>
        <begin position="45"/>
        <end position="232"/>
    </location>
</feature>
<dbReference type="Proteomes" id="UP000182738">
    <property type="component" value="Unassembled WGS sequence"/>
</dbReference>
<dbReference type="OrthoDB" id="252349at2"/>
<reference evidence="4" key="1">
    <citation type="submission" date="2015-08" db="EMBL/GenBank/DDBJ databases">
        <authorList>
            <person name="Varghese N."/>
        </authorList>
    </citation>
    <scope>NUCLEOTIDE SEQUENCE [LARGE SCALE GENOMIC DNA]</scope>
    <source>
        <strain evidence="4">DSM 27374</strain>
    </source>
</reference>
<keyword evidence="4" id="KW-1185">Reference proteome</keyword>
<gene>
    <name evidence="3" type="ORF">Ga0061060_11236</name>
</gene>
<accession>A0A0K6GPT7</accession>
<dbReference type="EMBL" id="CYGZ01000012">
    <property type="protein sequence ID" value="CUA80632.1"/>
    <property type="molecule type" value="Genomic_DNA"/>
</dbReference>
<dbReference type="RefSeq" id="WP_055441552.1">
    <property type="nucleotide sequence ID" value="NZ_BAABDZ010000023.1"/>
</dbReference>
<feature type="chain" id="PRO_5005503196" evidence="1">
    <location>
        <begin position="25"/>
        <end position="249"/>
    </location>
</feature>